<dbReference type="Gene3D" id="3.40.50.2000">
    <property type="entry name" value="Glycogen Phosphorylase B"/>
    <property type="match status" value="2"/>
</dbReference>
<dbReference type="AlphaFoldDB" id="A0A5L8JKQ9"/>
<dbReference type="InterPro" id="IPR001296">
    <property type="entry name" value="Glyco_trans_1"/>
</dbReference>
<evidence type="ECO:0000313" key="4">
    <source>
        <dbReference type="EMBL" id="EAK0453673.1"/>
    </source>
</evidence>
<dbReference type="EMBL" id="AACCXM010000011">
    <property type="protein sequence ID" value="EAK0469379.1"/>
    <property type="molecule type" value="Genomic_DNA"/>
</dbReference>
<keyword evidence="4" id="KW-0808">Transferase</keyword>
<dbReference type="InterPro" id="IPR028098">
    <property type="entry name" value="Glyco_trans_4-like_N"/>
</dbReference>
<dbReference type="SUPFAM" id="SSF53756">
    <property type="entry name" value="UDP-Glycosyltransferase/glycogen phosphorylase"/>
    <property type="match status" value="1"/>
</dbReference>
<proteinExistence type="predicted"/>
<dbReference type="EMBL" id="AACCXK010000020">
    <property type="protein sequence ID" value="EAK0453673.1"/>
    <property type="molecule type" value="Genomic_DNA"/>
</dbReference>
<dbReference type="EMBL" id="AABQDW010000020">
    <property type="protein sequence ID" value="EAI5408710.1"/>
    <property type="molecule type" value="Genomic_DNA"/>
</dbReference>
<evidence type="ECO:0000259" key="2">
    <source>
        <dbReference type="Pfam" id="PF13439"/>
    </source>
</evidence>
<evidence type="ECO:0000313" key="6">
    <source>
        <dbReference type="Proteomes" id="UP000557842"/>
    </source>
</evidence>
<dbReference type="RefSeq" id="WP_111738164.1">
    <property type="nucleotide sequence ID" value="NZ_AABUZP020000035.1"/>
</dbReference>
<feature type="domain" description="Glycosyltransferase subfamily 4-like N-terminal" evidence="2">
    <location>
        <begin position="56"/>
        <end position="192"/>
    </location>
</feature>
<sequence length="371" mass="42672">MKKALVCDWLDKYSGAERCVESFTDIWNDFDIFSLVDFLNDTDRSVILKGKKASVSFIQNLPFSKSKFRNYLPFFPYAIEQFDLNEYDLVLSSSHCVAKGILTNHKQFHICYMHTPIRYAWDMYHSYLNEHKLNSGLKAMLVKWFLYRIRMWDYVSANRADKIIANSKFIASRIEKIYSRKADVIYPPVDTDSFTLNSDKDDYYVTCSRLVAYKKVDVIIRAFNKNGKKLVVIGDGEEMQNLKVLAKKNIELVGFQSSQNLKQYLQGARAFVFAAVEDFGISVVEAMACGTPVIALKKGGACESVEEGVCGNLFCEQNEDSLNAAIVEFEKNIDKFDPNLIRQNALKFSKDKFKKSINEYVNNEYEKFKNG</sequence>
<feature type="domain" description="Glycosyl transferase family 1" evidence="1">
    <location>
        <begin position="196"/>
        <end position="333"/>
    </location>
</feature>
<evidence type="ECO:0000259" key="1">
    <source>
        <dbReference type="Pfam" id="PF00534"/>
    </source>
</evidence>
<dbReference type="PANTHER" id="PTHR45947:SF3">
    <property type="entry name" value="SULFOQUINOVOSYL TRANSFERASE SQD2"/>
    <property type="match status" value="1"/>
</dbReference>
<dbReference type="InterPro" id="IPR050194">
    <property type="entry name" value="Glycosyltransferase_grp1"/>
</dbReference>
<evidence type="ECO:0000313" key="3">
    <source>
        <dbReference type="EMBL" id="EAI5408710.1"/>
    </source>
</evidence>
<evidence type="ECO:0000313" key="5">
    <source>
        <dbReference type="EMBL" id="EAK0469379.1"/>
    </source>
</evidence>
<name>A0A5L8JKQ9_CAMFE</name>
<comment type="caution">
    <text evidence="4">The sequence shown here is derived from an EMBL/GenBank/DDBJ whole genome shotgun (WGS) entry which is preliminary data.</text>
</comment>
<dbReference type="PANTHER" id="PTHR45947">
    <property type="entry name" value="SULFOQUINOVOSYL TRANSFERASE SQD2"/>
    <property type="match status" value="1"/>
</dbReference>
<accession>A0A5L8JKQ9</accession>
<dbReference type="Pfam" id="PF00534">
    <property type="entry name" value="Glycos_transf_1"/>
    <property type="match status" value="1"/>
</dbReference>
<dbReference type="Proteomes" id="UP000557842">
    <property type="component" value="Unassembled WGS sequence"/>
</dbReference>
<organism evidence="4">
    <name type="scientific">Campylobacter fetus</name>
    <dbReference type="NCBI Taxonomy" id="196"/>
    <lineage>
        <taxon>Bacteria</taxon>
        <taxon>Pseudomonadati</taxon>
        <taxon>Campylobacterota</taxon>
        <taxon>Epsilonproteobacteria</taxon>
        <taxon>Campylobacterales</taxon>
        <taxon>Campylobacteraceae</taxon>
        <taxon>Campylobacter</taxon>
    </lineage>
</organism>
<gene>
    <name evidence="4" type="ORF">AAH17_08450</name>
    <name evidence="5" type="ORF">AAH24_08440</name>
    <name evidence="3" type="ORF">BVH53_08405</name>
</gene>
<dbReference type="GO" id="GO:0016757">
    <property type="term" value="F:glycosyltransferase activity"/>
    <property type="evidence" value="ECO:0007669"/>
    <property type="project" value="InterPro"/>
</dbReference>
<protein>
    <submittedName>
        <fullName evidence="4">Glycosyltransferase family 4 protein</fullName>
    </submittedName>
</protein>
<dbReference type="Pfam" id="PF13439">
    <property type="entry name" value="Glyco_transf_4"/>
    <property type="match status" value="1"/>
</dbReference>
<reference evidence="4 6" key="1">
    <citation type="submission" date="2018-05" db="EMBL/GenBank/DDBJ databases">
        <authorList>
            <consortium name="PulseNet: The National Subtyping Network for Foodborne Disease Surveillance"/>
            <person name="Tarr C.L."/>
            <person name="Trees E."/>
            <person name="Katz L.S."/>
            <person name="Carleton-Romer H.A."/>
            <person name="Stroika S."/>
            <person name="Kucerova Z."/>
            <person name="Roache K.F."/>
            <person name="Sabol A.L."/>
            <person name="Besser J."/>
            <person name="Gerner-Smidt P."/>
        </authorList>
    </citation>
    <scope>NUCLEOTIDE SEQUENCE</scope>
    <source>
        <strain evidence="4">2014D-0197</strain>
        <strain evidence="3 6">2016D-0221</strain>
        <strain evidence="5">D4313</strain>
    </source>
</reference>